<dbReference type="GO" id="GO:0008107">
    <property type="term" value="F:galactoside 2-alpha-L-fucosyltransferase activity"/>
    <property type="evidence" value="ECO:0007669"/>
    <property type="project" value="InterPro"/>
</dbReference>
<sequence>MKILYFGGGLGNQIFEYSFYLALKERFPNENIFGVYPDFKFREHIGGFEVEKIFDVKFPATSFKAKLIVLLLFLYKKINPQTSLCSLHPVNVNWDSIVFNAFKSDLSFYKERKEWLEYKNISLDLKNRKIIDKILTTNSVAIHVRRGDFLSPKYNNILGNIATLAYYQKALDIIKSKISDPYFFVFSDDMIWCKTVLNLPEKTVYVDWNKGKDSFLDMYLMTFTKANIIANSTFSYWGAYLNKNTPIVVYPEKWINADYYPNIFPADWIGVNVE</sequence>
<reference evidence="3" key="1">
    <citation type="submission" date="2023-08" db="EMBL/GenBank/DDBJ databases">
        <title>Mucin Metabolism Genes Underlie the Key Renovations of Bacteroides xylanisolvens Genomes in Captive Great Apes.</title>
        <authorList>
            <person name="Nishida A.H."/>
        </authorList>
    </citation>
    <scope>NUCLEOTIDE SEQUENCE</scope>
    <source>
        <strain evidence="3">P13.H9</strain>
    </source>
</reference>
<dbReference type="CDD" id="cd11301">
    <property type="entry name" value="Fut1_Fut2_like"/>
    <property type="match status" value="1"/>
</dbReference>
<comment type="caution">
    <text evidence="3">The sequence shown here is derived from an EMBL/GenBank/DDBJ whole genome shotgun (WGS) entry which is preliminary data.</text>
</comment>
<dbReference type="AlphaFoldDB" id="A0AAW4TAF8"/>
<protein>
    <submittedName>
        <fullName evidence="3">Alpha-1,2-fucosyltransferase</fullName>
    </submittedName>
</protein>
<dbReference type="InterPro" id="IPR002516">
    <property type="entry name" value="Glyco_trans_11"/>
</dbReference>
<accession>A0AAW4TAF8</accession>
<dbReference type="Proteomes" id="UP001198461">
    <property type="component" value="Unassembled WGS sequence"/>
</dbReference>
<evidence type="ECO:0000256" key="1">
    <source>
        <dbReference type="ARBA" id="ARBA00022676"/>
    </source>
</evidence>
<dbReference type="Pfam" id="PF01531">
    <property type="entry name" value="Glyco_transf_11"/>
    <property type="match status" value="1"/>
</dbReference>
<dbReference type="Gene3D" id="3.40.50.11350">
    <property type="match status" value="1"/>
</dbReference>
<dbReference type="EMBL" id="JAIWYE010000038">
    <property type="protein sequence ID" value="MCA4706435.1"/>
    <property type="molecule type" value="Genomic_DNA"/>
</dbReference>
<proteinExistence type="predicted"/>
<keyword evidence="2" id="KW-0808">Transferase</keyword>
<gene>
    <name evidence="3" type="ORF">LD004_22810</name>
</gene>
<evidence type="ECO:0000313" key="4">
    <source>
        <dbReference type="Proteomes" id="UP001198461"/>
    </source>
</evidence>
<dbReference type="PANTHER" id="PTHR11927:SF9">
    <property type="entry name" value="L-FUCOSYLTRANSFERASE"/>
    <property type="match status" value="1"/>
</dbReference>
<evidence type="ECO:0000256" key="2">
    <source>
        <dbReference type="ARBA" id="ARBA00022679"/>
    </source>
</evidence>
<organism evidence="3 4">
    <name type="scientific">Bacteroides xylanisolvens</name>
    <dbReference type="NCBI Taxonomy" id="371601"/>
    <lineage>
        <taxon>Bacteria</taxon>
        <taxon>Pseudomonadati</taxon>
        <taxon>Bacteroidota</taxon>
        <taxon>Bacteroidia</taxon>
        <taxon>Bacteroidales</taxon>
        <taxon>Bacteroidaceae</taxon>
        <taxon>Bacteroides</taxon>
    </lineage>
</organism>
<dbReference type="GO" id="GO:0005975">
    <property type="term" value="P:carbohydrate metabolic process"/>
    <property type="evidence" value="ECO:0007669"/>
    <property type="project" value="InterPro"/>
</dbReference>
<evidence type="ECO:0000313" key="3">
    <source>
        <dbReference type="EMBL" id="MCA4706435.1"/>
    </source>
</evidence>
<keyword evidence="1" id="KW-0328">Glycosyltransferase</keyword>
<dbReference type="RefSeq" id="WP_225451276.1">
    <property type="nucleotide sequence ID" value="NZ_JAIWXB010000040.1"/>
</dbReference>
<dbReference type="GO" id="GO:0016020">
    <property type="term" value="C:membrane"/>
    <property type="evidence" value="ECO:0007669"/>
    <property type="project" value="InterPro"/>
</dbReference>
<name>A0AAW4TAF8_9BACE</name>
<dbReference type="PANTHER" id="PTHR11927">
    <property type="entry name" value="GALACTOSIDE 2-L-FUCOSYLTRANSFERASE"/>
    <property type="match status" value="1"/>
</dbReference>